<dbReference type="Pfam" id="PF00877">
    <property type="entry name" value="NLPC_P60"/>
    <property type="match status" value="1"/>
</dbReference>
<evidence type="ECO:0000256" key="5">
    <source>
        <dbReference type="SAM" id="SignalP"/>
    </source>
</evidence>
<dbReference type="InterPro" id="IPR000064">
    <property type="entry name" value="NLP_P60_dom"/>
</dbReference>
<keyword evidence="3" id="KW-0378">Hydrolase</keyword>
<dbReference type="Proteomes" id="UP000262954">
    <property type="component" value="Unassembled WGS sequence"/>
</dbReference>
<feature type="signal peptide" evidence="5">
    <location>
        <begin position="1"/>
        <end position="22"/>
    </location>
</feature>
<reference evidence="7 8" key="1">
    <citation type="journal article" date="2018" name="Nat. Biotechnol.">
        <title>A standardized bacterial taxonomy based on genome phylogeny substantially revises the tree of life.</title>
        <authorList>
            <person name="Parks D.H."/>
            <person name="Chuvochina M."/>
            <person name="Waite D.W."/>
            <person name="Rinke C."/>
            <person name="Skarshewski A."/>
            <person name="Chaumeil P.A."/>
            <person name="Hugenholtz P."/>
        </authorList>
    </citation>
    <scope>NUCLEOTIDE SEQUENCE [LARGE SCALE GENOMIC DNA]</scope>
    <source>
        <strain evidence="7">UBA11482</strain>
    </source>
</reference>
<dbReference type="EMBL" id="DNWC01000160">
    <property type="protein sequence ID" value="HBJ09799.1"/>
    <property type="molecule type" value="Genomic_DNA"/>
</dbReference>
<feature type="domain" description="NlpC/P60" evidence="6">
    <location>
        <begin position="44"/>
        <end position="167"/>
    </location>
</feature>
<dbReference type="PROSITE" id="PS51935">
    <property type="entry name" value="NLPC_P60"/>
    <property type="match status" value="1"/>
</dbReference>
<dbReference type="Gene3D" id="3.90.1720.10">
    <property type="entry name" value="endopeptidase domain like (from Nostoc punctiforme)"/>
    <property type="match status" value="1"/>
</dbReference>
<accession>A0A316RC30</accession>
<evidence type="ECO:0000259" key="6">
    <source>
        <dbReference type="PROSITE" id="PS51935"/>
    </source>
</evidence>
<dbReference type="InterPro" id="IPR051202">
    <property type="entry name" value="Peptidase_C40"/>
</dbReference>
<dbReference type="PANTHER" id="PTHR47053:SF1">
    <property type="entry name" value="MUREIN DD-ENDOPEPTIDASE MEPH-RELATED"/>
    <property type="match status" value="1"/>
</dbReference>
<sequence length="168" mass="19101">MMRKKYSYFIVLSMILLSSCHTINRTTTTSDLSIFKSLGVELNRNDFIPLYKEAASWIGTPYKYSGNTRSGVDCSGLTCIIYRTVYGILLDRSSENIYKNCTHISKKHLKEGDLVFFSTGKKQKINHVGIYLKNGYFIHSSTSKGVVISHLKESYYADNWKGGGRIKK</sequence>
<dbReference type="PROSITE" id="PS51257">
    <property type="entry name" value="PROKAR_LIPOPROTEIN"/>
    <property type="match status" value="1"/>
</dbReference>
<keyword evidence="2" id="KW-0645">Protease</keyword>
<keyword evidence="5" id="KW-0732">Signal</keyword>
<dbReference type="SUPFAM" id="SSF54001">
    <property type="entry name" value="Cysteine proteinases"/>
    <property type="match status" value="1"/>
</dbReference>
<proteinExistence type="inferred from homology"/>
<feature type="chain" id="PRO_5030062765" evidence="5">
    <location>
        <begin position="23"/>
        <end position="168"/>
    </location>
</feature>
<comment type="caution">
    <text evidence="7">The sequence shown here is derived from an EMBL/GenBank/DDBJ whole genome shotgun (WGS) entry which is preliminary data.</text>
</comment>
<name>A0A316RC30_9BACT</name>
<dbReference type="InterPro" id="IPR038765">
    <property type="entry name" value="Papain-like_cys_pep_sf"/>
</dbReference>
<evidence type="ECO:0000256" key="1">
    <source>
        <dbReference type="ARBA" id="ARBA00007074"/>
    </source>
</evidence>
<protein>
    <submittedName>
        <fullName evidence="7">NlpC/P60 family protein</fullName>
    </submittedName>
</protein>
<organism evidence="7 8">
    <name type="scientific">Coprobacter fastidiosus</name>
    <dbReference type="NCBI Taxonomy" id="1099853"/>
    <lineage>
        <taxon>Bacteria</taxon>
        <taxon>Pseudomonadati</taxon>
        <taxon>Bacteroidota</taxon>
        <taxon>Bacteroidia</taxon>
        <taxon>Bacteroidales</taxon>
        <taxon>Barnesiellaceae</taxon>
        <taxon>Coprobacter</taxon>
    </lineage>
</organism>
<dbReference type="AlphaFoldDB" id="A0A316RC30"/>
<evidence type="ECO:0000313" key="8">
    <source>
        <dbReference type="Proteomes" id="UP000262954"/>
    </source>
</evidence>
<dbReference type="GO" id="GO:0008234">
    <property type="term" value="F:cysteine-type peptidase activity"/>
    <property type="evidence" value="ECO:0007669"/>
    <property type="project" value="UniProtKB-KW"/>
</dbReference>
<comment type="similarity">
    <text evidence="1">Belongs to the peptidase C40 family.</text>
</comment>
<evidence type="ECO:0000256" key="2">
    <source>
        <dbReference type="ARBA" id="ARBA00022670"/>
    </source>
</evidence>
<evidence type="ECO:0000256" key="3">
    <source>
        <dbReference type="ARBA" id="ARBA00022801"/>
    </source>
</evidence>
<gene>
    <name evidence="7" type="ORF">DDY73_12450</name>
</gene>
<keyword evidence="4" id="KW-0788">Thiol protease</keyword>
<dbReference type="PANTHER" id="PTHR47053">
    <property type="entry name" value="MUREIN DD-ENDOPEPTIDASE MEPH-RELATED"/>
    <property type="match status" value="1"/>
</dbReference>
<dbReference type="GO" id="GO:0006508">
    <property type="term" value="P:proteolysis"/>
    <property type="evidence" value="ECO:0007669"/>
    <property type="project" value="UniProtKB-KW"/>
</dbReference>
<evidence type="ECO:0000256" key="4">
    <source>
        <dbReference type="ARBA" id="ARBA00022807"/>
    </source>
</evidence>
<evidence type="ECO:0000313" key="7">
    <source>
        <dbReference type="EMBL" id="HBJ09799.1"/>
    </source>
</evidence>